<dbReference type="InterPro" id="IPR011010">
    <property type="entry name" value="DNA_brk_join_enz"/>
</dbReference>
<dbReference type="EMBL" id="JAGQDC010000021">
    <property type="protein sequence ID" value="MCL1031413.1"/>
    <property type="molecule type" value="Genomic_DNA"/>
</dbReference>
<dbReference type="InterPro" id="IPR044068">
    <property type="entry name" value="CB"/>
</dbReference>
<evidence type="ECO:0000313" key="7">
    <source>
        <dbReference type="EMBL" id="MCL1031413.1"/>
    </source>
</evidence>
<dbReference type="Gene3D" id="1.10.150.130">
    <property type="match status" value="1"/>
</dbReference>
<keyword evidence="8" id="KW-1185">Reference proteome</keyword>
<evidence type="ECO:0000256" key="4">
    <source>
        <dbReference type="PROSITE-ProRule" id="PRU01248"/>
    </source>
</evidence>
<evidence type="ECO:0000313" key="8">
    <source>
        <dbReference type="Proteomes" id="UP001165275"/>
    </source>
</evidence>
<dbReference type="InterPro" id="IPR010998">
    <property type="entry name" value="Integrase_recombinase_N"/>
</dbReference>
<dbReference type="PANTHER" id="PTHR34605">
    <property type="entry name" value="PHAGE_INTEGRASE DOMAIN-CONTAINING PROTEIN"/>
    <property type="match status" value="1"/>
</dbReference>
<protein>
    <submittedName>
        <fullName evidence="7">Tyrosine-type recombinase/integrase</fullName>
    </submittedName>
</protein>
<dbReference type="InterPro" id="IPR052925">
    <property type="entry name" value="Phage_Integrase-like_Recomb"/>
</dbReference>
<evidence type="ECO:0000259" key="6">
    <source>
        <dbReference type="PROSITE" id="PS51900"/>
    </source>
</evidence>
<feature type="domain" description="Core-binding (CB)" evidence="6">
    <location>
        <begin position="14"/>
        <end position="99"/>
    </location>
</feature>
<evidence type="ECO:0000256" key="3">
    <source>
        <dbReference type="ARBA" id="ARBA00023172"/>
    </source>
</evidence>
<evidence type="ECO:0000256" key="2">
    <source>
        <dbReference type="ARBA" id="ARBA00023125"/>
    </source>
</evidence>
<comment type="caution">
    <text evidence="7">The sequence shown here is derived from an EMBL/GenBank/DDBJ whole genome shotgun (WGS) entry which is preliminary data.</text>
</comment>
<dbReference type="SUPFAM" id="SSF56349">
    <property type="entry name" value="DNA breaking-rejoining enzymes"/>
    <property type="match status" value="1"/>
</dbReference>
<evidence type="ECO:0000256" key="1">
    <source>
        <dbReference type="ARBA" id="ARBA00022908"/>
    </source>
</evidence>
<sequence length="343" mass="38220">MENLNGLNSLIALDAQDDISARLRELVRDKGAFAANTWEQLISVMRIVAAWAKKEGRIFFPMKSTDLRDYISHMEEKGMAVSTIQVHTSMIAMLHREAQVVSPTSSSTVRRAMRLTRRSALVAGERTGQAVPFRRDDLFSLDVLWVASDRVAIIRNLAFLHVAYSTLLRMSEISRIRVRDIGRAPDGRIILNVGYTKTVLKAGGVTKSLSFQSSERLTSWINMAGLADHPDAFLFCGTHRTNKAIINTTKPLTAPSMEKIFSDAWAALEKNDVKANKDRYTCWTGHSARVGAAQDMAAAGYSVAQIMQEGTWTKPETVMGYIRHIEAQKGAMLDFMEHGKKTN</sequence>
<evidence type="ECO:0000259" key="5">
    <source>
        <dbReference type="PROSITE" id="PS51898"/>
    </source>
</evidence>
<accession>A0ABT0KHB1</accession>
<dbReference type="Pfam" id="PF00589">
    <property type="entry name" value="Phage_integrase"/>
    <property type="match status" value="1"/>
</dbReference>
<dbReference type="RefSeq" id="WP_248947424.1">
    <property type="nucleotide sequence ID" value="NZ_JAGQDC010000021.1"/>
</dbReference>
<dbReference type="InterPro" id="IPR002104">
    <property type="entry name" value="Integrase_catalytic"/>
</dbReference>
<name>A0ABT0KHB1_9GAMM</name>
<organism evidence="7 8">
    <name type="scientific">Serratia silvae</name>
    <dbReference type="NCBI Taxonomy" id="2824122"/>
    <lineage>
        <taxon>Bacteria</taxon>
        <taxon>Pseudomonadati</taxon>
        <taxon>Pseudomonadota</taxon>
        <taxon>Gammaproteobacteria</taxon>
        <taxon>Enterobacterales</taxon>
        <taxon>Yersiniaceae</taxon>
        <taxon>Serratia</taxon>
    </lineage>
</organism>
<dbReference type="SUPFAM" id="SSF47823">
    <property type="entry name" value="lambda integrase-like, N-terminal domain"/>
    <property type="match status" value="1"/>
</dbReference>
<keyword evidence="2 4" id="KW-0238">DNA-binding</keyword>
<dbReference type="PROSITE" id="PS51900">
    <property type="entry name" value="CB"/>
    <property type="match status" value="1"/>
</dbReference>
<proteinExistence type="predicted"/>
<dbReference type="Proteomes" id="UP001165275">
    <property type="component" value="Unassembled WGS sequence"/>
</dbReference>
<dbReference type="PANTHER" id="PTHR34605:SF4">
    <property type="entry name" value="DNA ADENINE METHYLTRANSFERASE"/>
    <property type="match status" value="1"/>
</dbReference>
<dbReference type="PROSITE" id="PS51898">
    <property type="entry name" value="TYR_RECOMBINASE"/>
    <property type="match status" value="1"/>
</dbReference>
<keyword evidence="1" id="KW-0229">DNA integration</keyword>
<gene>
    <name evidence="7" type="ORF">KAJ71_20675</name>
</gene>
<reference evidence="7" key="1">
    <citation type="submission" date="2021-04" db="EMBL/GenBank/DDBJ databases">
        <title>Genome sequence of Serratia sp. arafor3.</title>
        <authorList>
            <person name="Besaury L."/>
        </authorList>
    </citation>
    <scope>NUCLEOTIDE SEQUENCE</scope>
    <source>
        <strain evidence="7">Arafor3</strain>
    </source>
</reference>
<dbReference type="InterPro" id="IPR013762">
    <property type="entry name" value="Integrase-like_cat_sf"/>
</dbReference>
<dbReference type="Gene3D" id="1.10.443.10">
    <property type="entry name" value="Intergrase catalytic core"/>
    <property type="match status" value="1"/>
</dbReference>
<keyword evidence="3" id="KW-0233">DNA recombination</keyword>
<feature type="domain" description="Tyr recombinase" evidence="5">
    <location>
        <begin position="128"/>
        <end position="334"/>
    </location>
</feature>